<dbReference type="Proteomes" id="UP000195331">
    <property type="component" value="Chromosome"/>
</dbReference>
<dbReference type="KEGG" id="mdx:BTO20_34615"/>
<evidence type="ECO:0008006" key="4">
    <source>
        <dbReference type="Google" id="ProtNLM"/>
    </source>
</evidence>
<evidence type="ECO:0000313" key="3">
    <source>
        <dbReference type="Proteomes" id="UP000195331"/>
    </source>
</evidence>
<dbReference type="AlphaFoldDB" id="A0A1Y0CCK8"/>
<dbReference type="EMBL" id="CP020809">
    <property type="protein sequence ID" value="ART73009.1"/>
    <property type="molecule type" value="Genomic_DNA"/>
</dbReference>
<organism evidence="2 3">
    <name type="scientific">Mycobacterium dioxanotrophicus</name>
    <dbReference type="NCBI Taxonomy" id="482462"/>
    <lineage>
        <taxon>Bacteria</taxon>
        <taxon>Bacillati</taxon>
        <taxon>Actinomycetota</taxon>
        <taxon>Actinomycetes</taxon>
        <taxon>Mycobacteriales</taxon>
        <taxon>Mycobacteriaceae</taxon>
        <taxon>Mycobacterium</taxon>
    </lineage>
</organism>
<keyword evidence="3" id="KW-1185">Reference proteome</keyword>
<feature type="region of interest" description="Disordered" evidence="1">
    <location>
        <begin position="311"/>
        <end position="352"/>
    </location>
</feature>
<feature type="compositionally biased region" description="Low complexity" evidence="1">
    <location>
        <begin position="95"/>
        <end position="107"/>
    </location>
</feature>
<dbReference type="RefSeq" id="WP_087080820.1">
    <property type="nucleotide sequence ID" value="NZ_CP020809.1"/>
</dbReference>
<accession>A0A1Y0CCK8</accession>
<proteinExistence type="predicted"/>
<feature type="region of interest" description="Disordered" evidence="1">
    <location>
        <begin position="67"/>
        <end position="117"/>
    </location>
</feature>
<sequence length="352" mass="38713">MACHSEGGTRVFGLRPADADERDRKLLPIVNKGVSQLSDIIQKSTNDMIDIRGRVQGIKGEYEGLIRQKFGPRHEAPDDGSDQDKNEGDTAQSDAPGAKPGEPGGPEFVMGAPTKPDIKWDEDFQYDSADPSWRDYLKRAEWQAKLAGGRVLRPDLDDATQMYRHYWDNDGKPIEFDYEEAYREDPGIKANVDDQISRAQRGAEELIRAGNTSFSMTGDATPTSTYPTTENWQKAVGGYQQWSSADVRVDGNKVTMTVTVHAEDHYDFNRGQADIGTGAADNENGRFTELGWAKPFDSHGQLTRTITWELGSAPSAEQGGQPQFNPGREDRVDGRGSAGGIGRPENNRSTGG</sequence>
<name>A0A1Y0CCK8_9MYCO</name>
<reference evidence="2 3" key="1">
    <citation type="submission" date="2017-04" db="EMBL/GenBank/DDBJ databases">
        <title>Whole Genome Sequence of 1,4-Dioxane Degrading Bacterium Mycobacterium dioxanotrophicus PH-06.</title>
        <authorList>
            <person name="He Y."/>
        </authorList>
    </citation>
    <scope>NUCLEOTIDE SEQUENCE [LARGE SCALE GENOMIC DNA]</scope>
    <source>
        <strain evidence="2 3">PH-06</strain>
    </source>
</reference>
<protein>
    <recommendedName>
        <fullName evidence="4">ESX-1 secretion-associated protein EspA/EspE-like domain-containing protein</fullName>
    </recommendedName>
</protein>
<feature type="compositionally biased region" description="Basic and acidic residues" evidence="1">
    <location>
        <begin position="67"/>
        <end position="88"/>
    </location>
</feature>
<evidence type="ECO:0000313" key="2">
    <source>
        <dbReference type="EMBL" id="ART73009.1"/>
    </source>
</evidence>
<dbReference type="OrthoDB" id="1187707at2"/>
<gene>
    <name evidence="2" type="ORF">BTO20_34615</name>
</gene>
<evidence type="ECO:0000256" key="1">
    <source>
        <dbReference type="SAM" id="MobiDB-lite"/>
    </source>
</evidence>